<keyword evidence="1" id="KW-1133">Transmembrane helix</keyword>
<sequence length="356" mass="38013">MSIALKAALTLLKDKRVREKLLELLLGLFLLIGILTYLIPEKMNSSGGGIYGYPCSTEYGIADGTAGLDPETYAVVDPYVFHSGWGARNCDYHGMEFHDGIDLACPMGSELYAVCDGTVTLANYTGGYQYAVGILAGDGSGYWFFYAHMNSLDAINVKVGDKVKKGQVIGHSGDGLGNYAPHLHFGCHKTDPNNTSYENIFDTSEGVTVNPWPLINPANAGTSGDVESWRSTVVKALAANGLSTSQDMVDKVLRQIETESGGNPDAVQGISDINSGVGIPFNNGICPWCPNSTGGSCGNTNIGHGLMQTIPSTFNAHKHEGHDNIFDGYDNLLSALHYAKNRYGNNLDGLGEGHGY</sequence>
<dbReference type="Gene3D" id="1.10.530.10">
    <property type="match status" value="1"/>
</dbReference>
<proteinExistence type="predicted"/>
<dbReference type="GO" id="GO:0004222">
    <property type="term" value="F:metalloendopeptidase activity"/>
    <property type="evidence" value="ECO:0007669"/>
    <property type="project" value="TreeGrafter"/>
</dbReference>
<keyword evidence="1" id="KW-0812">Transmembrane</keyword>
<dbReference type="PANTHER" id="PTHR21666">
    <property type="entry name" value="PEPTIDASE-RELATED"/>
    <property type="match status" value="1"/>
</dbReference>
<dbReference type="EC" id="3.4.24.75" evidence="4"/>
<dbReference type="InterPro" id="IPR011055">
    <property type="entry name" value="Dup_hybrid_motif"/>
</dbReference>
<dbReference type="EMBL" id="CACRTR010000023">
    <property type="protein sequence ID" value="VYU74177.1"/>
    <property type="molecule type" value="Genomic_DNA"/>
</dbReference>
<dbReference type="Gene3D" id="2.70.70.10">
    <property type="entry name" value="Glucose Permease (Domain IIA)"/>
    <property type="match status" value="1"/>
</dbReference>
<dbReference type="AlphaFoldDB" id="A0A6N3HAS2"/>
<dbReference type="InterPro" id="IPR008258">
    <property type="entry name" value="Transglycosylase_SLT_dom_1"/>
</dbReference>
<evidence type="ECO:0000256" key="1">
    <source>
        <dbReference type="SAM" id="Phobius"/>
    </source>
</evidence>
<dbReference type="CDD" id="cd12797">
    <property type="entry name" value="M23_peptidase"/>
    <property type="match status" value="1"/>
</dbReference>
<dbReference type="SUPFAM" id="SSF53955">
    <property type="entry name" value="Lysozyme-like"/>
    <property type="match status" value="1"/>
</dbReference>
<keyword evidence="1" id="KW-0472">Membrane</keyword>
<dbReference type="InterPro" id="IPR023346">
    <property type="entry name" value="Lysozyme-like_dom_sf"/>
</dbReference>
<feature type="transmembrane region" description="Helical" evidence="1">
    <location>
        <begin position="21"/>
        <end position="39"/>
    </location>
</feature>
<keyword evidence="4" id="KW-0378">Hydrolase</keyword>
<accession>A0A6N3HAS2</accession>
<protein>
    <submittedName>
        <fullName evidence="4">Glycyl-glycine endopeptidase LytM</fullName>
        <ecNumber evidence="4">3.4.24.75</ecNumber>
    </submittedName>
</protein>
<dbReference type="Pfam" id="PF01464">
    <property type="entry name" value="SLT"/>
    <property type="match status" value="1"/>
</dbReference>
<feature type="domain" description="Transglycosylase SLT" evidence="2">
    <location>
        <begin position="256"/>
        <end position="344"/>
    </location>
</feature>
<feature type="domain" description="M23ase beta-sheet core" evidence="3">
    <location>
        <begin position="97"/>
        <end position="190"/>
    </location>
</feature>
<gene>
    <name evidence="4" type="primary">lytM</name>
    <name evidence="4" type="ORF">ELLFYP34_01122</name>
</gene>
<dbReference type="PANTHER" id="PTHR21666:SF270">
    <property type="entry name" value="MUREIN HYDROLASE ACTIVATOR ENVC"/>
    <property type="match status" value="1"/>
</dbReference>
<dbReference type="SUPFAM" id="SSF51261">
    <property type="entry name" value="Duplicated hybrid motif"/>
    <property type="match status" value="1"/>
</dbReference>
<dbReference type="Pfam" id="PF01551">
    <property type="entry name" value="Peptidase_M23"/>
    <property type="match status" value="1"/>
</dbReference>
<organism evidence="4">
    <name type="scientific">Eubacterium limosum</name>
    <dbReference type="NCBI Taxonomy" id="1736"/>
    <lineage>
        <taxon>Bacteria</taxon>
        <taxon>Bacillati</taxon>
        <taxon>Bacillota</taxon>
        <taxon>Clostridia</taxon>
        <taxon>Eubacteriales</taxon>
        <taxon>Eubacteriaceae</taxon>
        <taxon>Eubacterium</taxon>
    </lineage>
</organism>
<dbReference type="InterPro" id="IPR050570">
    <property type="entry name" value="Cell_wall_metabolism_enzyme"/>
</dbReference>
<evidence type="ECO:0000259" key="2">
    <source>
        <dbReference type="Pfam" id="PF01464"/>
    </source>
</evidence>
<evidence type="ECO:0000313" key="4">
    <source>
        <dbReference type="EMBL" id="VYU74177.1"/>
    </source>
</evidence>
<evidence type="ECO:0000259" key="3">
    <source>
        <dbReference type="Pfam" id="PF01551"/>
    </source>
</evidence>
<reference evidence="4" key="1">
    <citation type="submission" date="2019-11" db="EMBL/GenBank/DDBJ databases">
        <authorList>
            <person name="Feng L."/>
        </authorList>
    </citation>
    <scope>NUCLEOTIDE SEQUENCE</scope>
    <source>
        <strain evidence="4">ElimosumLFYP34</strain>
    </source>
</reference>
<name>A0A6N3HAS2_EUBLI</name>
<dbReference type="InterPro" id="IPR016047">
    <property type="entry name" value="M23ase_b-sheet_dom"/>
</dbReference>